<organism evidence="7 8">
    <name type="scientific">Nitrosotalea devaniterrae</name>
    <dbReference type="NCBI Taxonomy" id="1078905"/>
    <lineage>
        <taxon>Archaea</taxon>
        <taxon>Nitrososphaerota</taxon>
        <taxon>Nitrososphaeria</taxon>
        <taxon>Nitrosotaleales</taxon>
        <taxon>Nitrosotaleaceae</taxon>
        <taxon>Nitrosotalea</taxon>
    </lineage>
</organism>
<protein>
    <submittedName>
        <fullName evidence="7">Mov34/MPN/PAD-1 family protein</fullName>
    </submittedName>
</protein>
<keyword evidence="5" id="KW-0482">Metalloprotease</keyword>
<evidence type="ECO:0000256" key="1">
    <source>
        <dbReference type="ARBA" id="ARBA00022670"/>
    </source>
</evidence>
<dbReference type="GO" id="GO:0008237">
    <property type="term" value="F:metallopeptidase activity"/>
    <property type="evidence" value="ECO:0007669"/>
    <property type="project" value="UniProtKB-KW"/>
</dbReference>
<evidence type="ECO:0000259" key="6">
    <source>
        <dbReference type="Pfam" id="PF14464"/>
    </source>
</evidence>
<keyword evidence="2" id="KW-0479">Metal-binding</keyword>
<dbReference type="GO" id="GO:0046872">
    <property type="term" value="F:metal ion binding"/>
    <property type="evidence" value="ECO:0007669"/>
    <property type="project" value="UniProtKB-KW"/>
</dbReference>
<dbReference type="AlphaFoldDB" id="A0A128A2E1"/>
<evidence type="ECO:0000256" key="3">
    <source>
        <dbReference type="ARBA" id="ARBA00022801"/>
    </source>
</evidence>
<dbReference type="KEGG" id="ndv:NDEV_0712"/>
<dbReference type="GO" id="GO:0006508">
    <property type="term" value="P:proteolysis"/>
    <property type="evidence" value="ECO:0007669"/>
    <property type="project" value="UniProtKB-KW"/>
</dbReference>
<sequence length="137" mass="15343">MIFSKKEKLRRSVTIKKDVRDGILSYCKMNHPNECILILRGKSRKGNIFVDGLVIPPFFHTGPTFAGFPHSFLPLDTSYIGTVHSHPTGLAKPSVTDLHNFFGFVSIIIQSPYEDGDIFAYDRDGNLLETTISPDQS</sequence>
<evidence type="ECO:0000313" key="7">
    <source>
        <dbReference type="EMBL" id="CUR51477.1"/>
    </source>
</evidence>
<evidence type="ECO:0000256" key="5">
    <source>
        <dbReference type="ARBA" id="ARBA00023049"/>
    </source>
</evidence>
<accession>A0A128A2E1</accession>
<name>A0A128A2E1_9ARCH</name>
<reference evidence="8" key="1">
    <citation type="submission" date="2015-10" db="EMBL/GenBank/DDBJ databases">
        <authorList>
            <person name="Lehtovirta-Morley L.E."/>
            <person name="Vieille C."/>
        </authorList>
    </citation>
    <scope>NUCLEOTIDE SEQUENCE [LARGE SCALE GENOMIC DNA]</scope>
</reference>
<keyword evidence="8" id="KW-1185">Reference proteome</keyword>
<dbReference type="SUPFAM" id="SSF102712">
    <property type="entry name" value="JAB1/MPN domain"/>
    <property type="match status" value="1"/>
</dbReference>
<proteinExistence type="predicted"/>
<evidence type="ECO:0000256" key="2">
    <source>
        <dbReference type="ARBA" id="ARBA00022723"/>
    </source>
</evidence>
<evidence type="ECO:0000256" key="4">
    <source>
        <dbReference type="ARBA" id="ARBA00022833"/>
    </source>
</evidence>
<dbReference type="EMBL" id="LN890280">
    <property type="protein sequence ID" value="CUR51477.1"/>
    <property type="molecule type" value="Genomic_DNA"/>
</dbReference>
<feature type="domain" description="JAB" evidence="6">
    <location>
        <begin position="17"/>
        <end position="115"/>
    </location>
</feature>
<dbReference type="Pfam" id="PF14464">
    <property type="entry name" value="Prok-JAB"/>
    <property type="match status" value="1"/>
</dbReference>
<keyword evidence="1" id="KW-0645">Protease</keyword>
<keyword evidence="4" id="KW-0862">Zinc</keyword>
<dbReference type="Gene3D" id="3.40.140.10">
    <property type="entry name" value="Cytidine Deaminase, domain 2"/>
    <property type="match status" value="1"/>
</dbReference>
<evidence type="ECO:0000313" key="8">
    <source>
        <dbReference type="Proteomes" id="UP000196239"/>
    </source>
</evidence>
<dbReference type="InterPro" id="IPR028090">
    <property type="entry name" value="JAB_dom_prok"/>
</dbReference>
<gene>
    <name evidence="7" type="ORF">NDEV_0712</name>
</gene>
<dbReference type="Proteomes" id="UP000196239">
    <property type="component" value="Chromosome 1"/>
</dbReference>
<keyword evidence="3" id="KW-0378">Hydrolase</keyword>